<comment type="cofactor">
    <cofactor evidence="1 4">
        <name>pyridoxal 5'-phosphate</name>
        <dbReference type="ChEBI" id="CHEBI:597326"/>
    </cofactor>
</comment>
<keyword evidence="2 3" id="KW-0663">Pyridoxal phosphate</keyword>
<organism evidence="5 6">
    <name type="scientific">Fibrisoma limi BUZ 3</name>
    <dbReference type="NCBI Taxonomy" id="1185876"/>
    <lineage>
        <taxon>Bacteria</taxon>
        <taxon>Pseudomonadati</taxon>
        <taxon>Bacteroidota</taxon>
        <taxon>Cytophagia</taxon>
        <taxon>Cytophagales</taxon>
        <taxon>Spirosomataceae</taxon>
        <taxon>Fibrisoma</taxon>
    </lineage>
</organism>
<dbReference type="SUPFAM" id="SSF53383">
    <property type="entry name" value="PLP-dependent transferases"/>
    <property type="match status" value="1"/>
</dbReference>
<feature type="modified residue" description="N6-(pyridoxal phosphate)lysine" evidence="3">
    <location>
        <position position="204"/>
    </location>
</feature>
<reference evidence="5 6" key="1">
    <citation type="journal article" date="2012" name="J. Bacteriol.">
        <title>Genome Sequence of the Filamentous Bacterium Fibrisoma limi BUZ 3T.</title>
        <authorList>
            <person name="Filippini M."/>
            <person name="Qi W."/>
            <person name="Jaenicke S."/>
            <person name="Goesmann A."/>
            <person name="Smits T.H."/>
            <person name="Bagheri H.C."/>
        </authorList>
    </citation>
    <scope>NUCLEOTIDE SEQUENCE [LARGE SCALE GENOMIC DNA]</scope>
    <source>
        <strain evidence="6">BUZ 3T</strain>
    </source>
</reference>
<dbReference type="Proteomes" id="UP000009309">
    <property type="component" value="Unassembled WGS sequence"/>
</dbReference>
<dbReference type="InterPro" id="IPR015422">
    <property type="entry name" value="PyrdxlP-dep_Trfase_small"/>
</dbReference>
<dbReference type="Gene3D" id="3.90.1150.10">
    <property type="entry name" value="Aspartate Aminotransferase, domain 1"/>
    <property type="match status" value="1"/>
</dbReference>
<evidence type="ECO:0000256" key="2">
    <source>
        <dbReference type="ARBA" id="ARBA00022898"/>
    </source>
</evidence>
<proteinExistence type="inferred from homology"/>
<comment type="similarity">
    <text evidence="4">Belongs to the trans-sulfuration enzymes family.</text>
</comment>
<dbReference type="AlphaFoldDB" id="I2GNA7"/>
<dbReference type="EMBL" id="CAIT01000009">
    <property type="protein sequence ID" value="CCH55385.1"/>
    <property type="molecule type" value="Genomic_DNA"/>
</dbReference>
<evidence type="ECO:0000313" key="5">
    <source>
        <dbReference type="EMBL" id="CCH55385.1"/>
    </source>
</evidence>
<dbReference type="OrthoDB" id="9803729at2"/>
<evidence type="ECO:0000256" key="3">
    <source>
        <dbReference type="PIRSR" id="PIRSR001434-2"/>
    </source>
</evidence>
<evidence type="ECO:0000256" key="1">
    <source>
        <dbReference type="ARBA" id="ARBA00001933"/>
    </source>
</evidence>
<dbReference type="InterPro" id="IPR000277">
    <property type="entry name" value="Cys/Met-Metab_PyrdxlP-dep_enz"/>
</dbReference>
<dbReference type="GO" id="GO:0005737">
    <property type="term" value="C:cytoplasm"/>
    <property type="evidence" value="ECO:0007669"/>
    <property type="project" value="TreeGrafter"/>
</dbReference>
<protein>
    <submittedName>
        <fullName evidence="5">Methionine-gamma-lyase</fullName>
        <ecNumber evidence="5">4.4.1.11</ecNumber>
    </submittedName>
</protein>
<keyword evidence="5" id="KW-0456">Lyase</keyword>
<dbReference type="PANTHER" id="PTHR11808:SF80">
    <property type="entry name" value="CYSTATHIONINE GAMMA-LYASE"/>
    <property type="match status" value="1"/>
</dbReference>
<keyword evidence="6" id="KW-1185">Reference proteome</keyword>
<dbReference type="GO" id="GO:0018826">
    <property type="term" value="F:methionine gamma-lyase activity"/>
    <property type="evidence" value="ECO:0007669"/>
    <property type="project" value="UniProtKB-EC"/>
</dbReference>
<sequence>MDVSYILNELGEDRHQYFNAIAPPIIQTSNFTFPNVATMRADLQHEHDRHFYTRGNNPTVKILRQKLAALEGAEDALVLASGSAAIGSAVLANVAQGDHIVSVAKPYSWTERLMRDYLPRFGVTTTFVDGTDPANFERAIQPNTKIIYLESPNSFTFELQDIAAVAQIARSRGIVTMIDNSYCTPLHQRPIELGIDITLHSASKYIGGHSDLVAGVICGSEAMIRKIFYGEYMTFGGIISPQNAWLMIRGLRTLPLRLEQSSQSARQIVALLESHPAVSRVYYPFSETHPQYELARRQMTGCGGLLTFSLNTNRIEDVDTFADSLRRFILGVSWGGHESLVFPASIGFAIPDENSHEPTPPTQSGFNLVRLYIGLEEPHVLLDDLKQALDGVLQQSIA</sequence>
<dbReference type="CDD" id="cd00614">
    <property type="entry name" value="CGS_like"/>
    <property type="match status" value="1"/>
</dbReference>
<dbReference type="EC" id="4.4.1.11" evidence="5"/>
<dbReference type="PIRSF" id="PIRSF001434">
    <property type="entry name" value="CGS"/>
    <property type="match status" value="1"/>
</dbReference>
<name>I2GNA7_9BACT</name>
<dbReference type="GO" id="GO:0019346">
    <property type="term" value="P:transsulfuration"/>
    <property type="evidence" value="ECO:0007669"/>
    <property type="project" value="InterPro"/>
</dbReference>
<dbReference type="InterPro" id="IPR015421">
    <property type="entry name" value="PyrdxlP-dep_Trfase_major"/>
</dbReference>
<dbReference type="Gene3D" id="3.40.640.10">
    <property type="entry name" value="Type I PLP-dependent aspartate aminotransferase-like (Major domain)"/>
    <property type="match status" value="1"/>
</dbReference>
<evidence type="ECO:0000313" key="6">
    <source>
        <dbReference type="Proteomes" id="UP000009309"/>
    </source>
</evidence>
<dbReference type="GO" id="GO:0030170">
    <property type="term" value="F:pyridoxal phosphate binding"/>
    <property type="evidence" value="ECO:0007669"/>
    <property type="project" value="InterPro"/>
</dbReference>
<dbReference type="Pfam" id="PF01053">
    <property type="entry name" value="Cys_Met_Meta_PP"/>
    <property type="match status" value="1"/>
</dbReference>
<gene>
    <name evidence="5" type="primary">mdeA</name>
    <name evidence="5" type="ORF">BN8_04640</name>
</gene>
<dbReference type="RefSeq" id="WP_009283953.1">
    <property type="nucleotide sequence ID" value="NZ_CAIT01000009.1"/>
</dbReference>
<dbReference type="eggNOG" id="COG0626">
    <property type="taxonomic scope" value="Bacteria"/>
</dbReference>
<comment type="caution">
    <text evidence="5">The sequence shown here is derived from an EMBL/GenBank/DDBJ whole genome shotgun (WGS) entry which is preliminary data.</text>
</comment>
<accession>I2GNA7</accession>
<dbReference type="FunFam" id="3.40.640.10:FF:000046">
    <property type="entry name" value="Cystathionine gamma-lyase"/>
    <property type="match status" value="1"/>
</dbReference>
<dbReference type="InterPro" id="IPR015424">
    <property type="entry name" value="PyrdxlP-dep_Trfase"/>
</dbReference>
<dbReference type="STRING" id="1185876.BN8_04640"/>
<dbReference type="PANTHER" id="PTHR11808">
    <property type="entry name" value="TRANS-SULFURATION ENZYME FAMILY MEMBER"/>
    <property type="match status" value="1"/>
</dbReference>
<evidence type="ECO:0000256" key="4">
    <source>
        <dbReference type="RuleBase" id="RU362118"/>
    </source>
</evidence>